<proteinExistence type="predicted"/>
<dbReference type="Proteomes" id="UP000215332">
    <property type="component" value="Chromosome 1"/>
</dbReference>
<dbReference type="Gene3D" id="3.40.50.150">
    <property type="entry name" value="Vaccinia Virus protein VP39"/>
    <property type="match status" value="1"/>
</dbReference>
<dbReference type="EMBL" id="LT906441">
    <property type="protein sequence ID" value="SNV37712.1"/>
    <property type="molecule type" value="Genomic_DNA"/>
</dbReference>
<evidence type="ECO:0000313" key="5">
    <source>
        <dbReference type="Proteomes" id="UP000215332"/>
    </source>
</evidence>
<dbReference type="EC" id="2.1.1.171" evidence="4"/>
<accession>A0A239WTG2</accession>
<evidence type="ECO:0000256" key="3">
    <source>
        <dbReference type="SAM" id="MobiDB-lite"/>
    </source>
</evidence>
<dbReference type="PIRSF" id="PIRSF004553">
    <property type="entry name" value="CHP00095"/>
    <property type="match status" value="1"/>
</dbReference>
<evidence type="ECO:0000313" key="4">
    <source>
        <dbReference type="EMBL" id="SNV37712.1"/>
    </source>
</evidence>
<dbReference type="PANTHER" id="PTHR43542">
    <property type="entry name" value="METHYLTRANSFERASE"/>
    <property type="match status" value="1"/>
</dbReference>
<organism evidence="4 5">
    <name type="scientific">Cutibacterium granulosum</name>
    <dbReference type="NCBI Taxonomy" id="33011"/>
    <lineage>
        <taxon>Bacteria</taxon>
        <taxon>Bacillati</taxon>
        <taxon>Actinomycetota</taxon>
        <taxon>Actinomycetes</taxon>
        <taxon>Propionibacteriales</taxon>
        <taxon>Propionibacteriaceae</taxon>
        <taxon>Cutibacterium</taxon>
    </lineage>
</organism>
<keyword evidence="1 4" id="KW-0489">Methyltransferase</keyword>
<protein>
    <submittedName>
        <fullName evidence="4">Ribosomal RNA small subunit methyltransferase D</fullName>
        <ecNumber evidence="4">2.1.1.171</ecNumber>
    </submittedName>
</protein>
<dbReference type="CDD" id="cd02440">
    <property type="entry name" value="AdoMet_MTases"/>
    <property type="match status" value="1"/>
</dbReference>
<sequence>MSRIIAGRHGGRRIKTPPTQLTRPTTDRVREAVFSAIASWNGTADEPVSDALAGIAFADLFAGSGAMGLEAASRGAGPVVCVEKTPATSAIIGANAKALSATVQVVTADVSAWISRSVGAAGNDVTGHGEPGRDTPGHDDTGRYDVMWFDPPYDLSSTKMDELIARATGLLVDSGLLVVERSARTAAPTFPEGMEHWSSSYGQTVVHYAQRADPSQ</sequence>
<dbReference type="SUPFAM" id="SSF53335">
    <property type="entry name" value="S-adenosyl-L-methionine-dependent methyltransferases"/>
    <property type="match status" value="1"/>
</dbReference>
<reference evidence="4 5" key="1">
    <citation type="submission" date="2017-06" db="EMBL/GenBank/DDBJ databases">
        <authorList>
            <consortium name="Pathogen Informatics"/>
        </authorList>
    </citation>
    <scope>NUCLEOTIDE SEQUENCE [LARGE SCALE GENOMIC DNA]</scope>
    <source>
        <strain evidence="4 5">NCTC11865</strain>
    </source>
</reference>
<name>A0A239WTG2_9ACTN</name>
<dbReference type="PANTHER" id="PTHR43542:SF1">
    <property type="entry name" value="METHYLTRANSFERASE"/>
    <property type="match status" value="1"/>
</dbReference>
<dbReference type="GO" id="GO:0052913">
    <property type="term" value="F:16S rRNA (guanine(966)-N(2))-methyltransferase activity"/>
    <property type="evidence" value="ECO:0007669"/>
    <property type="project" value="UniProtKB-EC"/>
</dbReference>
<dbReference type="KEGG" id="cgrn:4412665_01567"/>
<feature type="region of interest" description="Disordered" evidence="3">
    <location>
        <begin position="1"/>
        <end position="22"/>
    </location>
</feature>
<dbReference type="eggNOG" id="COG0742">
    <property type="taxonomic scope" value="Bacteria"/>
</dbReference>
<dbReference type="InterPro" id="IPR004398">
    <property type="entry name" value="RNA_MeTrfase_RsmD"/>
</dbReference>
<dbReference type="InterPro" id="IPR029063">
    <property type="entry name" value="SAM-dependent_MTases_sf"/>
</dbReference>
<gene>
    <name evidence="4" type="primary">rsmD</name>
    <name evidence="4" type="ORF">SAMEA4412665_01567</name>
</gene>
<evidence type="ECO:0000256" key="1">
    <source>
        <dbReference type="ARBA" id="ARBA00022603"/>
    </source>
</evidence>
<dbReference type="Pfam" id="PF03602">
    <property type="entry name" value="Cons_hypoth95"/>
    <property type="match status" value="2"/>
</dbReference>
<dbReference type="AlphaFoldDB" id="A0A239WTG2"/>
<keyword evidence="2 4" id="KW-0808">Transferase</keyword>
<evidence type="ECO:0000256" key="2">
    <source>
        <dbReference type="ARBA" id="ARBA00022679"/>
    </source>
</evidence>